<dbReference type="InterPro" id="IPR014001">
    <property type="entry name" value="Helicase_ATP-bd"/>
</dbReference>
<dbReference type="GO" id="GO:0043138">
    <property type="term" value="F:3'-5' DNA helicase activity"/>
    <property type="evidence" value="ECO:0007669"/>
    <property type="project" value="UniProtKB-EC"/>
</dbReference>
<dbReference type="SMART" id="SM00487">
    <property type="entry name" value="DEXDc"/>
    <property type="match status" value="1"/>
</dbReference>
<evidence type="ECO:0000256" key="1">
    <source>
        <dbReference type="ARBA" id="ARBA00022515"/>
    </source>
</evidence>
<dbReference type="GO" id="GO:0006302">
    <property type="term" value="P:double-strand break repair"/>
    <property type="evidence" value="ECO:0007669"/>
    <property type="project" value="InterPro"/>
</dbReference>
<dbReference type="GO" id="GO:0016787">
    <property type="term" value="F:hydrolase activity"/>
    <property type="evidence" value="ECO:0007669"/>
    <property type="project" value="UniProtKB-KW"/>
</dbReference>
<protein>
    <recommendedName>
        <fullName evidence="11">Replication restart protein PriA</fullName>
    </recommendedName>
    <alternativeName>
        <fullName evidence="11">ATP-dependent DNA helicase PriA</fullName>
        <ecNumber evidence="11">5.6.2.4</ecNumber>
    </alternativeName>
    <alternativeName>
        <fullName evidence="11">DNA 3'-5' helicase PriA</fullName>
    </alternativeName>
</protein>
<dbReference type="SMART" id="SM00490">
    <property type="entry name" value="HELICc"/>
    <property type="match status" value="1"/>
</dbReference>
<feature type="domain" description="Helicase C-terminal" evidence="13">
    <location>
        <begin position="510"/>
        <end position="688"/>
    </location>
</feature>
<keyword evidence="6 11" id="KW-0347">Helicase</keyword>
<feature type="binding site" evidence="11">
    <location>
        <position position="527"/>
    </location>
    <ligand>
        <name>Zn(2+)</name>
        <dbReference type="ChEBI" id="CHEBI:29105"/>
        <label>2</label>
    </ligand>
</feature>
<comment type="catalytic activity">
    <reaction evidence="11">
        <text>Couples ATP hydrolysis with the unwinding of duplex DNA by translocating in the 3'-5' direction.</text>
        <dbReference type="EC" id="5.6.2.4"/>
    </reaction>
</comment>
<feature type="binding site" evidence="11">
    <location>
        <position position="509"/>
    </location>
    <ligand>
        <name>Zn(2+)</name>
        <dbReference type="ChEBI" id="CHEBI:29105"/>
        <label>2</label>
    </ligand>
</feature>
<comment type="function">
    <text evidence="11">Initiates the restart of stalled replication forks, which reloads the replicative helicase on sites other than the origin of replication. Recognizes and binds to abandoned replication forks and remodels them to uncover a helicase loading site. Promotes assembly of the primosome at these replication forks.</text>
</comment>
<dbReference type="RefSeq" id="WP_154508499.1">
    <property type="nucleotide sequence ID" value="NZ_JAXELC010000033.1"/>
</dbReference>
<feature type="binding site" evidence="11">
    <location>
        <position position="537"/>
    </location>
    <ligand>
        <name>Zn(2+)</name>
        <dbReference type="ChEBI" id="CHEBI:29105"/>
        <label>1</label>
    </ligand>
</feature>
<feature type="domain" description="Helicase ATP-binding" evidence="12">
    <location>
        <begin position="263"/>
        <end position="431"/>
    </location>
</feature>
<evidence type="ECO:0000259" key="12">
    <source>
        <dbReference type="PROSITE" id="PS51192"/>
    </source>
</evidence>
<dbReference type="CDD" id="cd18804">
    <property type="entry name" value="SF2_C_priA"/>
    <property type="match status" value="1"/>
</dbReference>
<sequence length="789" mass="86362">MYASVALLSPPYACLTYALPPEFPSEFWRPGLRLAVPLGRGEQGALRAAVLLAVSLTSGLPDNVACKAVCWPLEDAPLLPPDLLALAQDLALRQGVEPGHILGHVLPQGLRSTRVRLHRLEAGRAAALSLRRIREADAGERLDLARALRAGAARMLAPGADAASEEFCLLRADPPWPVRPSATRQIEVLEYLHEHGAVSRRRLLQSLGQAAAPALQSLLKAGHLALTREEAEEETEQALLPPPPAPFSLNADQSAALTGLRAALDEGAAASRLLYGVTGSGKTAVYLELARDCLARGKSLLLLAPEVALAHKLRRDAACALPDAPLFFYHGYQSPARRESTFRALAARREPCLVVGTRSALFLPVPKLGCVVLDEEHDGSFKQDESLSYQAKEVAWFRMAQTRGLLLLGSATPDIKTFYAAENGRLPLLRLPSRVGGRPLPPVELVDISMLSPAVSSVEGGGLLAPQSEAALRETLDRGEQAVVLLNRRGYAPLMYCLDCNSTLRCPQCEIGLTYHKGREKLVCHYCGYTRPFPSPCPQCKGMNFLPLGEGTERLGERLSVLAGRPVLRLDRDSTRRPGRMEEILAAFARQESPILVGTQMLSKGHHFPQVTLAVVADGDLGLNLPDYRAAERTFQLLVQSAGRAGRGEKPGRVLIQTRDVSHYCWQYVQTGDYEGFYAAELARRRLRQYPPFVRLALIRMSFGVEEKDGPAALNELTAALRLRARELDVRMLGPAPAPLALLRGRRRFHCLLKAGDWQVLRQLYFFAKSRKAAAPLRLFLDLDPVNML</sequence>
<dbReference type="SUPFAM" id="SSF52540">
    <property type="entry name" value="P-loop containing nucleoside triphosphate hydrolases"/>
    <property type="match status" value="2"/>
</dbReference>
<comment type="catalytic activity">
    <reaction evidence="11">
        <text>ATP + H2O = ADP + phosphate + H(+)</text>
        <dbReference type="Rhea" id="RHEA:13065"/>
        <dbReference type="ChEBI" id="CHEBI:15377"/>
        <dbReference type="ChEBI" id="CHEBI:15378"/>
        <dbReference type="ChEBI" id="CHEBI:30616"/>
        <dbReference type="ChEBI" id="CHEBI:43474"/>
        <dbReference type="ChEBI" id="CHEBI:456216"/>
        <dbReference type="EC" id="5.6.2.4"/>
    </reaction>
</comment>
<dbReference type="Gene3D" id="3.40.1440.60">
    <property type="entry name" value="PriA, 3(prime) DNA-binding domain"/>
    <property type="match status" value="1"/>
</dbReference>
<dbReference type="PROSITE" id="PS51194">
    <property type="entry name" value="HELICASE_CTER"/>
    <property type="match status" value="1"/>
</dbReference>
<reference evidence="14 15" key="1">
    <citation type="submission" date="2019-09" db="EMBL/GenBank/DDBJ databases">
        <title>In-depth cultivation of the pig gut microbiome towards novel bacterial diversity and tailored functional studies.</title>
        <authorList>
            <person name="Wylensek D."/>
            <person name="Hitch T.C.A."/>
            <person name="Clavel T."/>
        </authorList>
    </citation>
    <scope>NUCLEOTIDE SEQUENCE [LARGE SCALE GENOMIC DNA]</scope>
    <source>
        <strain evidence="14 15">PG-178-WT-4</strain>
    </source>
</reference>
<keyword evidence="9 11" id="KW-0238">DNA-binding</keyword>
<gene>
    <name evidence="11 14" type="primary">priA</name>
    <name evidence="14" type="ORF">FYJ44_01575</name>
</gene>
<keyword evidence="4 11" id="KW-0547">Nucleotide-binding</keyword>
<dbReference type="GO" id="GO:0005524">
    <property type="term" value="F:ATP binding"/>
    <property type="evidence" value="ECO:0007669"/>
    <property type="project" value="UniProtKB-UniRule"/>
</dbReference>
<evidence type="ECO:0000256" key="4">
    <source>
        <dbReference type="ARBA" id="ARBA00022741"/>
    </source>
</evidence>
<feature type="binding site" evidence="11">
    <location>
        <position position="524"/>
    </location>
    <ligand>
        <name>Zn(2+)</name>
        <dbReference type="ChEBI" id="CHEBI:29105"/>
        <label>2</label>
    </ligand>
</feature>
<dbReference type="AlphaFoldDB" id="A0A6L5XHS1"/>
<keyword evidence="1 11" id="KW-0639">Primosome</keyword>
<keyword evidence="15" id="KW-1185">Reference proteome</keyword>
<evidence type="ECO:0000256" key="11">
    <source>
        <dbReference type="HAMAP-Rule" id="MF_00983"/>
    </source>
</evidence>
<dbReference type="Proteomes" id="UP000477488">
    <property type="component" value="Unassembled WGS sequence"/>
</dbReference>
<evidence type="ECO:0000256" key="5">
    <source>
        <dbReference type="ARBA" id="ARBA00022801"/>
    </source>
</evidence>
<evidence type="ECO:0000256" key="6">
    <source>
        <dbReference type="ARBA" id="ARBA00022806"/>
    </source>
</evidence>
<evidence type="ECO:0000256" key="7">
    <source>
        <dbReference type="ARBA" id="ARBA00022833"/>
    </source>
</evidence>
<keyword evidence="7 11" id="KW-0862">Zinc</keyword>
<keyword evidence="5 11" id="KW-0378">Hydrolase</keyword>
<dbReference type="GO" id="GO:1990077">
    <property type="term" value="C:primosome complex"/>
    <property type="evidence" value="ECO:0007669"/>
    <property type="project" value="UniProtKB-UniRule"/>
</dbReference>
<dbReference type="InterPro" id="IPR001650">
    <property type="entry name" value="Helicase_C-like"/>
</dbReference>
<dbReference type="PANTHER" id="PTHR30580">
    <property type="entry name" value="PRIMOSOMAL PROTEIN N"/>
    <property type="match status" value="1"/>
</dbReference>
<feature type="binding site" evidence="11">
    <location>
        <position position="506"/>
    </location>
    <ligand>
        <name>Zn(2+)</name>
        <dbReference type="ChEBI" id="CHEBI:29105"/>
        <label>2</label>
    </ligand>
</feature>
<comment type="caution">
    <text evidence="14">The sequence shown here is derived from an EMBL/GenBank/DDBJ whole genome shotgun (WGS) entry which is preliminary data.</text>
</comment>
<dbReference type="GO" id="GO:0006310">
    <property type="term" value="P:DNA recombination"/>
    <property type="evidence" value="ECO:0007669"/>
    <property type="project" value="InterPro"/>
</dbReference>
<evidence type="ECO:0000313" key="14">
    <source>
        <dbReference type="EMBL" id="MSS26755.1"/>
    </source>
</evidence>
<feature type="binding site" evidence="11">
    <location>
        <position position="540"/>
    </location>
    <ligand>
        <name>Zn(2+)</name>
        <dbReference type="ChEBI" id="CHEBI:29105"/>
        <label>1</label>
    </ligand>
</feature>
<dbReference type="InterPro" id="IPR011545">
    <property type="entry name" value="DEAD/DEAH_box_helicase_dom"/>
</dbReference>
<comment type="subunit">
    <text evidence="11">Component of the replication restart primosome.</text>
</comment>
<evidence type="ECO:0000256" key="9">
    <source>
        <dbReference type="ARBA" id="ARBA00023125"/>
    </source>
</evidence>
<dbReference type="Pfam" id="PF18319">
    <property type="entry name" value="Zn_ribbon_PriA"/>
    <property type="match status" value="1"/>
</dbReference>
<dbReference type="InterPro" id="IPR041222">
    <property type="entry name" value="PriA_3primeBD"/>
</dbReference>
<evidence type="ECO:0000256" key="10">
    <source>
        <dbReference type="ARBA" id="ARBA00023235"/>
    </source>
</evidence>
<dbReference type="GO" id="GO:0006270">
    <property type="term" value="P:DNA replication initiation"/>
    <property type="evidence" value="ECO:0007669"/>
    <property type="project" value="TreeGrafter"/>
</dbReference>
<keyword evidence="10 11" id="KW-0413">Isomerase</keyword>
<dbReference type="InterPro" id="IPR040498">
    <property type="entry name" value="PriA_CRR"/>
</dbReference>
<evidence type="ECO:0000259" key="13">
    <source>
        <dbReference type="PROSITE" id="PS51194"/>
    </source>
</evidence>
<dbReference type="InterPro" id="IPR042115">
    <property type="entry name" value="PriA_3primeBD_sf"/>
</dbReference>
<dbReference type="EMBL" id="VUMH01000001">
    <property type="protein sequence ID" value="MSS26755.1"/>
    <property type="molecule type" value="Genomic_DNA"/>
</dbReference>
<dbReference type="EC" id="5.6.2.4" evidence="11"/>
<keyword evidence="2 11" id="KW-0235">DNA replication</keyword>
<evidence type="ECO:0000256" key="2">
    <source>
        <dbReference type="ARBA" id="ARBA00022705"/>
    </source>
</evidence>
<dbReference type="InterPro" id="IPR041236">
    <property type="entry name" value="PriA_C"/>
</dbReference>
<dbReference type="NCBIfam" id="TIGR00595">
    <property type="entry name" value="priA"/>
    <property type="match status" value="1"/>
</dbReference>
<dbReference type="Gene3D" id="3.40.50.300">
    <property type="entry name" value="P-loop containing nucleotide triphosphate hydrolases"/>
    <property type="match status" value="2"/>
</dbReference>
<proteinExistence type="inferred from homology"/>
<dbReference type="GO" id="GO:0006269">
    <property type="term" value="P:DNA replication, synthesis of primer"/>
    <property type="evidence" value="ECO:0007669"/>
    <property type="project" value="UniProtKB-KW"/>
</dbReference>
<keyword evidence="8 11" id="KW-0067">ATP-binding</keyword>
<evidence type="ECO:0000256" key="3">
    <source>
        <dbReference type="ARBA" id="ARBA00022723"/>
    </source>
</evidence>
<evidence type="ECO:0000256" key="8">
    <source>
        <dbReference type="ARBA" id="ARBA00022840"/>
    </source>
</evidence>
<dbReference type="GO" id="GO:0008270">
    <property type="term" value="F:zinc ion binding"/>
    <property type="evidence" value="ECO:0007669"/>
    <property type="project" value="UniProtKB-UniRule"/>
</dbReference>
<name>A0A6L5XHS1_9BACT</name>
<comment type="cofactor">
    <cofactor evidence="11">
        <name>Zn(2+)</name>
        <dbReference type="ChEBI" id="CHEBI:29105"/>
    </cofactor>
    <text evidence="11">Binds 2 zinc ions per subunit.</text>
</comment>
<feature type="binding site" evidence="11">
    <location>
        <position position="497"/>
    </location>
    <ligand>
        <name>Zn(2+)</name>
        <dbReference type="ChEBI" id="CHEBI:29105"/>
        <label>1</label>
    </ligand>
</feature>
<keyword evidence="3 11" id="KW-0479">Metal-binding</keyword>
<organism evidence="14 15">
    <name type="scientific">Desulfovibrio porci</name>
    <dbReference type="NCBI Taxonomy" id="2605782"/>
    <lineage>
        <taxon>Bacteria</taxon>
        <taxon>Pseudomonadati</taxon>
        <taxon>Thermodesulfobacteriota</taxon>
        <taxon>Desulfovibrionia</taxon>
        <taxon>Desulfovibrionales</taxon>
        <taxon>Desulfovibrionaceae</taxon>
        <taxon>Desulfovibrio</taxon>
    </lineage>
</organism>
<dbReference type="HAMAP" id="MF_00983">
    <property type="entry name" value="PriA"/>
    <property type="match status" value="1"/>
</dbReference>
<dbReference type="PANTHER" id="PTHR30580:SF0">
    <property type="entry name" value="PRIMOSOMAL PROTEIN N"/>
    <property type="match status" value="1"/>
</dbReference>
<dbReference type="Pfam" id="PF00270">
    <property type="entry name" value="DEAD"/>
    <property type="match status" value="1"/>
</dbReference>
<accession>A0A6L5XHS1</accession>
<dbReference type="GO" id="GO:0003677">
    <property type="term" value="F:DNA binding"/>
    <property type="evidence" value="ECO:0007669"/>
    <property type="project" value="UniProtKB-UniRule"/>
</dbReference>
<comment type="similarity">
    <text evidence="11">Belongs to the helicase family. PriA subfamily.</text>
</comment>
<dbReference type="Pfam" id="PF18074">
    <property type="entry name" value="PriA_C"/>
    <property type="match status" value="1"/>
</dbReference>
<dbReference type="InterPro" id="IPR027417">
    <property type="entry name" value="P-loop_NTPase"/>
</dbReference>
<dbReference type="PROSITE" id="PS51192">
    <property type="entry name" value="HELICASE_ATP_BIND_1"/>
    <property type="match status" value="1"/>
</dbReference>
<dbReference type="InterPro" id="IPR005259">
    <property type="entry name" value="PriA"/>
</dbReference>
<dbReference type="Pfam" id="PF00271">
    <property type="entry name" value="Helicase_C"/>
    <property type="match status" value="1"/>
</dbReference>
<feature type="binding site" evidence="11">
    <location>
        <position position="500"/>
    </location>
    <ligand>
        <name>Zn(2+)</name>
        <dbReference type="ChEBI" id="CHEBI:29105"/>
        <label>1</label>
    </ligand>
</feature>
<dbReference type="Pfam" id="PF17764">
    <property type="entry name" value="PriA_3primeBD"/>
    <property type="match status" value="1"/>
</dbReference>
<evidence type="ECO:0000313" key="15">
    <source>
        <dbReference type="Proteomes" id="UP000477488"/>
    </source>
</evidence>